<feature type="chain" id="PRO_5012022057" description="AA1-like domain-containing protein" evidence="5">
    <location>
        <begin position="17"/>
        <end position="187"/>
    </location>
</feature>
<dbReference type="EMBL" id="NJES01000034">
    <property type="protein sequence ID" value="PHH79782.1"/>
    <property type="molecule type" value="Genomic_DNA"/>
</dbReference>
<evidence type="ECO:0000313" key="8">
    <source>
        <dbReference type="Proteomes" id="UP000226431"/>
    </source>
</evidence>
<name>A0A2C5ZJ60_9HYPO</name>
<evidence type="ECO:0000313" key="7">
    <source>
        <dbReference type="EMBL" id="PHH79782.1"/>
    </source>
</evidence>
<evidence type="ECO:0000256" key="3">
    <source>
        <dbReference type="ARBA" id="ARBA00022729"/>
    </source>
</evidence>
<dbReference type="Proteomes" id="UP000226431">
    <property type="component" value="Unassembled WGS sequence"/>
</dbReference>
<organism evidence="7 8">
    <name type="scientific">Ophiocordyceps camponoti-rufipedis</name>
    <dbReference type="NCBI Taxonomy" id="2004952"/>
    <lineage>
        <taxon>Eukaryota</taxon>
        <taxon>Fungi</taxon>
        <taxon>Dikarya</taxon>
        <taxon>Ascomycota</taxon>
        <taxon>Pezizomycotina</taxon>
        <taxon>Sordariomycetes</taxon>
        <taxon>Hypocreomycetidae</taxon>
        <taxon>Hypocreales</taxon>
        <taxon>Ophiocordycipitaceae</taxon>
        <taxon>Ophiocordyceps</taxon>
    </lineage>
</organism>
<comment type="subcellular location">
    <subcellularLocation>
        <location evidence="1">Secreted</location>
    </subcellularLocation>
</comment>
<dbReference type="InterPro" id="IPR032382">
    <property type="entry name" value="AltA1"/>
</dbReference>
<evidence type="ECO:0000256" key="1">
    <source>
        <dbReference type="ARBA" id="ARBA00004613"/>
    </source>
</evidence>
<keyword evidence="4" id="KW-1015">Disulfide bond</keyword>
<accession>A0A2C5ZJ60</accession>
<reference evidence="7 8" key="1">
    <citation type="submission" date="2017-06" db="EMBL/GenBank/DDBJ databases">
        <title>Ant-infecting Ophiocordyceps genomes reveal a high diversity of potential behavioral manipulation genes and a possible major role for enterotoxins.</title>
        <authorList>
            <person name="De Bekker C."/>
            <person name="Evans H.C."/>
            <person name="Brachmann A."/>
            <person name="Hughes D.P."/>
        </authorList>
    </citation>
    <scope>NUCLEOTIDE SEQUENCE [LARGE SCALE GENOMIC DNA]</scope>
    <source>
        <strain evidence="7 8">Map16</strain>
    </source>
</reference>
<dbReference type="AlphaFoldDB" id="A0A2C5ZJ60"/>
<keyword evidence="2" id="KW-0964">Secreted</keyword>
<protein>
    <recommendedName>
        <fullName evidence="6">AA1-like domain-containing protein</fullName>
    </recommendedName>
</protein>
<evidence type="ECO:0000256" key="2">
    <source>
        <dbReference type="ARBA" id="ARBA00022525"/>
    </source>
</evidence>
<keyword evidence="8" id="KW-1185">Reference proteome</keyword>
<dbReference type="OrthoDB" id="3539798at2759"/>
<sequence length="187" mass="20523">MRSFLVALLLAGSALSAPAETPAAKKSPSCTSNSSKVREWTVSNFDFHASYIFSTPAHQNSWGYVNFTLINPIFAWKLNCAAASNQLEDFFYGTVPYKCETPGNIEDASFSFSRPSGELLINQTWDCPYEGSRFTARGGVKLDLKCRETRQDNPNWKSPADGFASTRTISCDHVTVKAPVTEMSGVA</sequence>
<evidence type="ECO:0000256" key="4">
    <source>
        <dbReference type="ARBA" id="ARBA00023157"/>
    </source>
</evidence>
<dbReference type="GO" id="GO:0005576">
    <property type="term" value="C:extracellular region"/>
    <property type="evidence" value="ECO:0007669"/>
    <property type="project" value="UniProtKB-SubCell"/>
</dbReference>
<evidence type="ECO:0000259" key="6">
    <source>
        <dbReference type="Pfam" id="PF16541"/>
    </source>
</evidence>
<feature type="signal peptide" evidence="5">
    <location>
        <begin position="1"/>
        <end position="16"/>
    </location>
</feature>
<dbReference type="Pfam" id="PF16541">
    <property type="entry name" value="AltA1"/>
    <property type="match status" value="1"/>
</dbReference>
<proteinExistence type="predicted"/>
<comment type="caution">
    <text evidence="7">The sequence shown here is derived from an EMBL/GenBank/DDBJ whole genome shotgun (WGS) entry which is preliminary data.</text>
</comment>
<evidence type="ECO:0000256" key="5">
    <source>
        <dbReference type="SAM" id="SignalP"/>
    </source>
</evidence>
<keyword evidence="3 5" id="KW-0732">Signal</keyword>
<feature type="domain" description="AA1-like" evidence="6">
    <location>
        <begin position="42"/>
        <end position="171"/>
    </location>
</feature>
<gene>
    <name evidence="7" type="ORF">CDD80_3775</name>
</gene>